<evidence type="ECO:0000313" key="2">
    <source>
        <dbReference type="Proteomes" id="UP001218218"/>
    </source>
</evidence>
<organism evidence="1 2">
    <name type="scientific">Mycena albidolilacea</name>
    <dbReference type="NCBI Taxonomy" id="1033008"/>
    <lineage>
        <taxon>Eukaryota</taxon>
        <taxon>Fungi</taxon>
        <taxon>Dikarya</taxon>
        <taxon>Basidiomycota</taxon>
        <taxon>Agaricomycotina</taxon>
        <taxon>Agaricomycetes</taxon>
        <taxon>Agaricomycetidae</taxon>
        <taxon>Agaricales</taxon>
        <taxon>Marasmiineae</taxon>
        <taxon>Mycenaceae</taxon>
        <taxon>Mycena</taxon>
    </lineage>
</organism>
<comment type="caution">
    <text evidence="1">The sequence shown here is derived from an EMBL/GenBank/DDBJ whole genome shotgun (WGS) entry which is preliminary data.</text>
</comment>
<accession>A0AAD6Z7D1</accession>
<protein>
    <submittedName>
        <fullName evidence="1">Uncharacterized protein</fullName>
    </submittedName>
</protein>
<reference evidence="1" key="1">
    <citation type="submission" date="2023-03" db="EMBL/GenBank/DDBJ databases">
        <title>Massive genome expansion in bonnet fungi (Mycena s.s.) driven by repeated elements and novel gene families across ecological guilds.</title>
        <authorList>
            <consortium name="Lawrence Berkeley National Laboratory"/>
            <person name="Harder C.B."/>
            <person name="Miyauchi S."/>
            <person name="Viragh M."/>
            <person name="Kuo A."/>
            <person name="Thoen E."/>
            <person name="Andreopoulos B."/>
            <person name="Lu D."/>
            <person name="Skrede I."/>
            <person name="Drula E."/>
            <person name="Henrissat B."/>
            <person name="Morin E."/>
            <person name="Kohler A."/>
            <person name="Barry K."/>
            <person name="LaButti K."/>
            <person name="Morin E."/>
            <person name="Salamov A."/>
            <person name="Lipzen A."/>
            <person name="Mereny Z."/>
            <person name="Hegedus B."/>
            <person name="Baldrian P."/>
            <person name="Stursova M."/>
            <person name="Weitz H."/>
            <person name="Taylor A."/>
            <person name="Grigoriev I.V."/>
            <person name="Nagy L.G."/>
            <person name="Martin F."/>
            <person name="Kauserud H."/>
        </authorList>
    </citation>
    <scope>NUCLEOTIDE SEQUENCE</scope>
    <source>
        <strain evidence="1">CBHHK002</strain>
    </source>
</reference>
<name>A0AAD6Z7D1_9AGAR</name>
<proteinExistence type="predicted"/>
<dbReference type="EMBL" id="JARIHO010000079">
    <property type="protein sequence ID" value="KAJ7310094.1"/>
    <property type="molecule type" value="Genomic_DNA"/>
</dbReference>
<gene>
    <name evidence="1" type="ORF">DFH08DRAFT_823132</name>
</gene>
<sequence>MDTHRGHDSQYWCLHECSANLGHQVEKFDTWSVAKASLTGIPGSSNKGFHIIEECIVKWQTRCPLGVHPHPVDPAYLNYTLSPPLVPPVLPAPLAPEAVPVRSKAAPKELSNHMLVIAPCQAYANVPPPQLQEIVVSSPYKELRHCGEQPDMLVTQSFARALLFVLDDGEDNQGGKELWE</sequence>
<evidence type="ECO:0000313" key="1">
    <source>
        <dbReference type="EMBL" id="KAJ7310094.1"/>
    </source>
</evidence>
<dbReference type="AlphaFoldDB" id="A0AAD6Z7D1"/>
<keyword evidence="2" id="KW-1185">Reference proteome</keyword>
<dbReference type="Proteomes" id="UP001218218">
    <property type="component" value="Unassembled WGS sequence"/>
</dbReference>